<dbReference type="Proteomes" id="UP000663193">
    <property type="component" value="Chromosome 13"/>
</dbReference>
<proteinExistence type="predicted"/>
<keyword evidence="2" id="KW-1185">Reference proteome</keyword>
<accession>A0A7U2I6N3</accession>
<evidence type="ECO:0000313" key="2">
    <source>
        <dbReference type="Proteomes" id="UP000663193"/>
    </source>
</evidence>
<dbReference type="VEuPathDB" id="FungiDB:JI435_048360"/>
<dbReference type="RefSeq" id="XP_001795249.1">
    <property type="nucleotide sequence ID" value="XM_001795197.1"/>
</dbReference>
<reference evidence="2" key="1">
    <citation type="journal article" date="2021" name="BMC Genomics">
        <title>Chromosome-level genome assembly and manually-curated proteome of model necrotroph Parastagonospora nodorum Sn15 reveals a genome-wide trove of candidate effector homologs, and redundancy of virulence-related functions within an accessory chromosome.</title>
        <authorList>
            <person name="Bertazzoni S."/>
            <person name="Jones D.A.B."/>
            <person name="Phan H.T."/>
            <person name="Tan K.-C."/>
            <person name="Hane J.K."/>
        </authorList>
    </citation>
    <scope>NUCLEOTIDE SEQUENCE [LARGE SCALE GENOMIC DNA]</scope>
    <source>
        <strain evidence="2">SN15 / ATCC MYA-4574 / FGSC 10173)</strain>
    </source>
</reference>
<name>A0A7U2I6N3_PHANO</name>
<organism evidence="1 2">
    <name type="scientific">Phaeosphaeria nodorum (strain SN15 / ATCC MYA-4574 / FGSC 10173)</name>
    <name type="common">Glume blotch fungus</name>
    <name type="synonym">Parastagonospora nodorum</name>
    <dbReference type="NCBI Taxonomy" id="321614"/>
    <lineage>
        <taxon>Eukaryota</taxon>
        <taxon>Fungi</taxon>
        <taxon>Dikarya</taxon>
        <taxon>Ascomycota</taxon>
        <taxon>Pezizomycotina</taxon>
        <taxon>Dothideomycetes</taxon>
        <taxon>Pleosporomycetidae</taxon>
        <taxon>Pleosporales</taxon>
        <taxon>Pleosporineae</taxon>
        <taxon>Phaeosphaeriaceae</taxon>
        <taxon>Parastagonospora</taxon>
    </lineage>
</organism>
<dbReference type="KEGG" id="pno:SNOG_04836"/>
<evidence type="ECO:0000313" key="1">
    <source>
        <dbReference type="EMBL" id="QRD01852.1"/>
    </source>
</evidence>
<dbReference type="EMBL" id="CP069035">
    <property type="protein sequence ID" value="QRD01852.1"/>
    <property type="molecule type" value="Genomic_DNA"/>
</dbReference>
<sequence length="102" mass="10752">MGNRLPAAIPPGPARLFLLAATTSVEVTAAGPWSPLRRAWGIVYNAADSRPCACTPVDGRPPLAGLSNARHGLSVHAILCRLDSGTAIWEGRSRQAPMPLCR</sequence>
<dbReference type="AlphaFoldDB" id="A0A7U2I6N3"/>
<protein>
    <submittedName>
        <fullName evidence="1">Uncharacterized protein</fullName>
    </submittedName>
</protein>
<gene>
    <name evidence="1" type="ORF">JI435_048360</name>
</gene>